<dbReference type="OrthoDB" id="1000834at2759"/>
<accession>A0A9W7I7D8</accession>
<dbReference type="CDD" id="cd06222">
    <property type="entry name" value="RNase_H_like"/>
    <property type="match status" value="1"/>
</dbReference>
<dbReference type="AlphaFoldDB" id="A0A9W7I7D8"/>
<dbReference type="Proteomes" id="UP001165190">
    <property type="component" value="Unassembled WGS sequence"/>
</dbReference>
<dbReference type="InterPro" id="IPR053151">
    <property type="entry name" value="RNase_H-like"/>
</dbReference>
<dbReference type="EMBL" id="BSYR01000023">
    <property type="protein sequence ID" value="GMI89906.1"/>
    <property type="molecule type" value="Genomic_DNA"/>
</dbReference>
<protein>
    <recommendedName>
        <fullName evidence="1">RNase H type-1 domain-containing protein</fullName>
    </recommendedName>
</protein>
<dbReference type="InterPro" id="IPR036397">
    <property type="entry name" value="RNaseH_sf"/>
</dbReference>
<dbReference type="PANTHER" id="PTHR47723">
    <property type="entry name" value="OS05G0353850 PROTEIN"/>
    <property type="match status" value="1"/>
</dbReference>
<dbReference type="PANTHER" id="PTHR47723:SF19">
    <property type="entry name" value="POLYNUCLEOTIDYL TRANSFERASE, RIBONUCLEASE H-LIKE SUPERFAMILY PROTEIN"/>
    <property type="match status" value="1"/>
</dbReference>
<evidence type="ECO:0000313" key="3">
    <source>
        <dbReference type="Proteomes" id="UP001165190"/>
    </source>
</evidence>
<evidence type="ECO:0000259" key="1">
    <source>
        <dbReference type="Pfam" id="PF13456"/>
    </source>
</evidence>
<comment type="caution">
    <text evidence="2">The sequence shown here is derived from an EMBL/GenBank/DDBJ whole genome shotgun (WGS) entry which is preliminary data.</text>
</comment>
<dbReference type="InterPro" id="IPR044730">
    <property type="entry name" value="RNase_H-like_dom_plant"/>
</dbReference>
<keyword evidence="3" id="KW-1185">Reference proteome</keyword>
<name>A0A9W7I7D8_HIBTR</name>
<dbReference type="SUPFAM" id="SSF53098">
    <property type="entry name" value="Ribonuclease H-like"/>
    <property type="match status" value="1"/>
</dbReference>
<dbReference type="GO" id="GO:0004523">
    <property type="term" value="F:RNA-DNA hybrid ribonuclease activity"/>
    <property type="evidence" value="ECO:0007669"/>
    <property type="project" value="InterPro"/>
</dbReference>
<dbReference type="Gene3D" id="3.30.420.10">
    <property type="entry name" value="Ribonuclease H-like superfamily/Ribonuclease H"/>
    <property type="match status" value="1"/>
</dbReference>
<reference evidence="2" key="1">
    <citation type="submission" date="2023-05" db="EMBL/GenBank/DDBJ databases">
        <title>Genome and transcriptome analyses reveal genes involved in the formation of fine ridges on petal epidermal cells in Hibiscus trionum.</title>
        <authorList>
            <person name="Koshimizu S."/>
            <person name="Masuda S."/>
            <person name="Ishii T."/>
            <person name="Shirasu K."/>
            <person name="Hoshino A."/>
            <person name="Arita M."/>
        </authorList>
    </citation>
    <scope>NUCLEOTIDE SEQUENCE</scope>
    <source>
        <strain evidence="2">Hamamatsu line</strain>
    </source>
</reference>
<gene>
    <name evidence="2" type="ORF">HRI_002659900</name>
</gene>
<dbReference type="GO" id="GO:0003676">
    <property type="term" value="F:nucleic acid binding"/>
    <property type="evidence" value="ECO:0007669"/>
    <property type="project" value="InterPro"/>
</dbReference>
<dbReference type="InterPro" id="IPR002156">
    <property type="entry name" value="RNaseH_domain"/>
</dbReference>
<dbReference type="InterPro" id="IPR012337">
    <property type="entry name" value="RNaseH-like_sf"/>
</dbReference>
<evidence type="ECO:0000313" key="2">
    <source>
        <dbReference type="EMBL" id="GMI89906.1"/>
    </source>
</evidence>
<dbReference type="Pfam" id="PF13456">
    <property type="entry name" value="RVT_3"/>
    <property type="match status" value="1"/>
</dbReference>
<organism evidence="2 3">
    <name type="scientific">Hibiscus trionum</name>
    <name type="common">Flower of an hour</name>
    <dbReference type="NCBI Taxonomy" id="183268"/>
    <lineage>
        <taxon>Eukaryota</taxon>
        <taxon>Viridiplantae</taxon>
        <taxon>Streptophyta</taxon>
        <taxon>Embryophyta</taxon>
        <taxon>Tracheophyta</taxon>
        <taxon>Spermatophyta</taxon>
        <taxon>Magnoliopsida</taxon>
        <taxon>eudicotyledons</taxon>
        <taxon>Gunneridae</taxon>
        <taxon>Pentapetalae</taxon>
        <taxon>rosids</taxon>
        <taxon>malvids</taxon>
        <taxon>Malvales</taxon>
        <taxon>Malvaceae</taxon>
        <taxon>Malvoideae</taxon>
        <taxon>Hibiscus</taxon>
    </lineage>
</organism>
<feature type="domain" description="RNase H type-1" evidence="1">
    <location>
        <begin position="22"/>
        <end position="141"/>
    </location>
</feature>
<proteinExistence type="predicted"/>
<sequence length="174" mass="19255">MVRKSPIAQGWTKPPSGFICVNVDGSIRAPSGLGLIGGVFRDDSGSWLLGFQQTMGIATAFTTELWAIWTGLFLAWENGFEKVQVQSDCRTAVDMVMDGHAPSSPTPLVRAIAAWRERSWFTEVIWVPRERNITTDKLSKSQNCSNRDLTVLDQPPSFLFSCLHRDRTGAVPPS</sequence>